<dbReference type="EMBL" id="SGJD01004536">
    <property type="protein sequence ID" value="KAB0391486.1"/>
    <property type="molecule type" value="Genomic_DNA"/>
</dbReference>
<sequence length="142" mass="15621">MGTSGNPGHLQLRGLGCSEGKRGLILAAYGQTLVRPIPISLSHAALSKATRDIFNKEFDLGLAKLDVKTNSFRKVKETLKNTNGSDLHRKSETLPIFDINFSTNTGKNDQMKIACKQECLNLDIMLTVILPGLPSLDDRLWI</sequence>
<gene>
    <name evidence="1" type="ORF">E2I00_004923</name>
</gene>
<protein>
    <submittedName>
        <fullName evidence="1">Uncharacterized protein</fullName>
    </submittedName>
</protein>
<reference evidence="1 2" key="1">
    <citation type="journal article" date="2019" name="PLoS ONE">
        <title>Genomic analyses reveal an absence of contemporary introgressive admixture between fin whales and blue whales, despite known hybrids.</title>
        <authorList>
            <person name="Westbury M.V."/>
            <person name="Petersen B."/>
            <person name="Lorenzen E.D."/>
        </authorList>
    </citation>
    <scope>NUCLEOTIDE SEQUENCE [LARGE SCALE GENOMIC DNA]</scope>
    <source>
        <strain evidence="1">FinWhale-01</strain>
    </source>
</reference>
<evidence type="ECO:0000313" key="1">
    <source>
        <dbReference type="EMBL" id="KAB0391486.1"/>
    </source>
</evidence>
<accession>A0A643BU38</accession>
<keyword evidence="2" id="KW-1185">Reference proteome</keyword>
<proteinExistence type="predicted"/>
<comment type="caution">
    <text evidence="1">The sequence shown here is derived from an EMBL/GenBank/DDBJ whole genome shotgun (WGS) entry which is preliminary data.</text>
</comment>
<organism evidence="1 2">
    <name type="scientific">Balaenoptera physalus</name>
    <name type="common">Fin whale</name>
    <name type="synonym">Balaena physalus</name>
    <dbReference type="NCBI Taxonomy" id="9770"/>
    <lineage>
        <taxon>Eukaryota</taxon>
        <taxon>Metazoa</taxon>
        <taxon>Chordata</taxon>
        <taxon>Craniata</taxon>
        <taxon>Vertebrata</taxon>
        <taxon>Euteleostomi</taxon>
        <taxon>Mammalia</taxon>
        <taxon>Eutheria</taxon>
        <taxon>Laurasiatheria</taxon>
        <taxon>Artiodactyla</taxon>
        <taxon>Whippomorpha</taxon>
        <taxon>Cetacea</taxon>
        <taxon>Mysticeti</taxon>
        <taxon>Balaenopteridae</taxon>
        <taxon>Balaenoptera</taxon>
    </lineage>
</organism>
<dbReference type="Proteomes" id="UP000437017">
    <property type="component" value="Unassembled WGS sequence"/>
</dbReference>
<dbReference type="AlphaFoldDB" id="A0A643BU38"/>
<name>A0A643BU38_BALPH</name>
<evidence type="ECO:0000313" key="2">
    <source>
        <dbReference type="Proteomes" id="UP000437017"/>
    </source>
</evidence>